<keyword evidence="5" id="KW-1185">Reference proteome</keyword>
<dbReference type="InterPro" id="IPR036188">
    <property type="entry name" value="FAD/NAD-bd_sf"/>
</dbReference>
<dbReference type="Gene3D" id="3.50.50.60">
    <property type="entry name" value="FAD/NAD(P)-binding domain"/>
    <property type="match status" value="1"/>
</dbReference>
<comment type="caution">
    <text evidence="4">The sequence shown here is derived from an EMBL/GenBank/DDBJ whole genome shotgun (WGS) entry which is preliminary data.</text>
</comment>
<evidence type="ECO:0000256" key="2">
    <source>
        <dbReference type="ARBA" id="ARBA00023033"/>
    </source>
</evidence>
<evidence type="ECO:0000256" key="3">
    <source>
        <dbReference type="SAM" id="MobiDB-lite"/>
    </source>
</evidence>
<evidence type="ECO:0000313" key="4">
    <source>
        <dbReference type="EMBL" id="KAL3780768.1"/>
    </source>
</evidence>
<evidence type="ECO:0000256" key="1">
    <source>
        <dbReference type="ARBA" id="ARBA00023002"/>
    </source>
</evidence>
<protein>
    <recommendedName>
        <fullName evidence="6">FAD-binding domain-containing protein</fullName>
    </recommendedName>
</protein>
<organism evidence="4 5">
    <name type="scientific">Cyclotella cryptica</name>
    <dbReference type="NCBI Taxonomy" id="29204"/>
    <lineage>
        <taxon>Eukaryota</taxon>
        <taxon>Sar</taxon>
        <taxon>Stramenopiles</taxon>
        <taxon>Ochrophyta</taxon>
        <taxon>Bacillariophyta</taxon>
        <taxon>Coscinodiscophyceae</taxon>
        <taxon>Thalassiosirophycidae</taxon>
        <taxon>Stephanodiscales</taxon>
        <taxon>Stephanodiscaceae</taxon>
        <taxon>Cyclotella</taxon>
    </lineage>
</organism>
<accession>A0ABD3P013</accession>
<proteinExistence type="predicted"/>
<evidence type="ECO:0008006" key="6">
    <source>
        <dbReference type="Google" id="ProtNLM"/>
    </source>
</evidence>
<dbReference type="AlphaFoldDB" id="A0ABD3P013"/>
<dbReference type="PANTHER" id="PTHR13789:SF309">
    <property type="entry name" value="PUTATIVE (AFU_ORTHOLOGUE AFUA_6G14510)-RELATED"/>
    <property type="match status" value="1"/>
</dbReference>
<dbReference type="PANTHER" id="PTHR13789">
    <property type="entry name" value="MONOOXYGENASE"/>
    <property type="match status" value="1"/>
</dbReference>
<name>A0ABD3P013_9STRA</name>
<keyword evidence="1" id="KW-0560">Oxidoreductase</keyword>
<dbReference type="Gene3D" id="3.30.9.30">
    <property type="match status" value="1"/>
</dbReference>
<keyword evidence="2" id="KW-0503">Monooxygenase</keyword>
<dbReference type="Proteomes" id="UP001516023">
    <property type="component" value="Unassembled WGS sequence"/>
</dbReference>
<reference evidence="4 5" key="1">
    <citation type="journal article" date="2020" name="G3 (Bethesda)">
        <title>Improved Reference Genome for Cyclotella cryptica CCMP332, a Model for Cell Wall Morphogenesis, Salinity Adaptation, and Lipid Production in Diatoms (Bacillariophyta).</title>
        <authorList>
            <person name="Roberts W.R."/>
            <person name="Downey K.M."/>
            <person name="Ruck E.C."/>
            <person name="Traller J.C."/>
            <person name="Alverson A.J."/>
        </authorList>
    </citation>
    <scope>NUCLEOTIDE SEQUENCE [LARGE SCALE GENOMIC DNA]</scope>
    <source>
        <strain evidence="4 5">CCMP332</strain>
    </source>
</reference>
<sequence>MTTALHLAPLVSAGLISGPIDVYEASVHKCQPTSPAKMGGRQTHPGSGSRGRDIGVGIWSTAWWPFLRSLEAGLNVLSDGSNDNPSSSMKEVLAKEKNRESYQTLLRDLEMCGSYVKEVGYRTPDGSWLVRSELNATPYGVQDVLAGEDGNAGKDKYDAPALLFVREKDLLSCLRNAVKIEKSLGTIALHSGVRVDGIENVSGYMGCLVCSDTTEDANSQQQPKLSKQYHLIIAADGLSSTLRSRYAGHHSVHATGIESSPSKSAQYSKWEHTKGQRLATLVEGRNYIVFRGNAPKLTEEDGSGSFQTWGEQRSMRFAAVPFRHACGDSDEDGDASTFHLGKSTWFEKKDEEEVWFATINDKKIFDTYRTLGSALTAEERKKLLLDAFGSWHKPVRELIESTPAEGIMYEMAVAHRFSASPVFDISSILEFERNRERKKEHEKYNDYNQTVNGPGPILLFIGDSMMTIDPVLAQGFTIAMESGASMARSLERVLTRQDNSSFRQHLLRKELKERHYRSEKRVLNLLRSTELVQRLAQPHGFISGFFATRIVRPVMKYCPEGLKKTVFDHVIRYSLGLTGRGNRGHRR</sequence>
<evidence type="ECO:0000313" key="5">
    <source>
        <dbReference type="Proteomes" id="UP001516023"/>
    </source>
</evidence>
<feature type="region of interest" description="Disordered" evidence="3">
    <location>
        <begin position="32"/>
        <end position="51"/>
    </location>
</feature>
<dbReference type="EMBL" id="JABMIG020000338">
    <property type="protein sequence ID" value="KAL3780768.1"/>
    <property type="molecule type" value="Genomic_DNA"/>
</dbReference>
<dbReference type="GO" id="GO:0004497">
    <property type="term" value="F:monooxygenase activity"/>
    <property type="evidence" value="ECO:0007669"/>
    <property type="project" value="UniProtKB-KW"/>
</dbReference>
<gene>
    <name evidence="4" type="ORF">HJC23_006706</name>
</gene>
<dbReference type="SUPFAM" id="SSF51905">
    <property type="entry name" value="FAD/NAD(P)-binding domain"/>
    <property type="match status" value="1"/>
</dbReference>
<dbReference type="InterPro" id="IPR050493">
    <property type="entry name" value="FAD-dep_Monooxygenase_BioMet"/>
</dbReference>